<evidence type="ECO:0000256" key="5">
    <source>
        <dbReference type="ARBA" id="ARBA00022748"/>
    </source>
</evidence>
<keyword evidence="3" id="KW-0813">Transport</keyword>
<gene>
    <name evidence="9" type="ORF">SAMN05660235_01952</name>
</gene>
<feature type="transmembrane region" description="Helical" evidence="8">
    <location>
        <begin position="204"/>
        <end position="223"/>
    </location>
</feature>
<dbReference type="PANTHER" id="PTHR30070">
    <property type="entry name" value="HEME EXPORTER PROTEIN B"/>
    <property type="match status" value="1"/>
</dbReference>
<keyword evidence="5" id="KW-0201">Cytochrome c-type biogenesis</keyword>
<feature type="transmembrane region" description="Helical" evidence="8">
    <location>
        <begin position="57"/>
        <end position="79"/>
    </location>
</feature>
<evidence type="ECO:0000256" key="2">
    <source>
        <dbReference type="ARBA" id="ARBA00010544"/>
    </source>
</evidence>
<dbReference type="GO" id="GO:0017004">
    <property type="term" value="P:cytochrome complex assembly"/>
    <property type="evidence" value="ECO:0007669"/>
    <property type="project" value="UniProtKB-KW"/>
</dbReference>
<feature type="transmembrane region" description="Helical" evidence="8">
    <location>
        <begin position="100"/>
        <end position="125"/>
    </location>
</feature>
<dbReference type="AlphaFoldDB" id="A0A1G7LYA5"/>
<feature type="transmembrane region" description="Helical" evidence="8">
    <location>
        <begin position="131"/>
        <end position="153"/>
    </location>
</feature>
<comment type="subcellular location">
    <subcellularLocation>
        <location evidence="1">Membrane</location>
        <topology evidence="1">Multi-pass membrane protein</topology>
    </subcellularLocation>
</comment>
<dbReference type="OrthoDB" id="9805059at2"/>
<dbReference type="GO" id="GO:0015232">
    <property type="term" value="F:heme transmembrane transporter activity"/>
    <property type="evidence" value="ECO:0007669"/>
    <property type="project" value="InterPro"/>
</dbReference>
<dbReference type="InterPro" id="IPR003544">
    <property type="entry name" value="Cyt_c_biogenesis_CcmB"/>
</dbReference>
<feature type="transmembrane region" description="Helical" evidence="8">
    <location>
        <begin position="28"/>
        <end position="51"/>
    </location>
</feature>
<comment type="similarity">
    <text evidence="2">Belongs to the CcmB/CycW/HelB family.</text>
</comment>
<accession>A0A1G7LYA5</accession>
<organism evidence="9 10">
    <name type="scientific">Sporolituus thermophilus DSM 23256</name>
    <dbReference type="NCBI Taxonomy" id="1123285"/>
    <lineage>
        <taxon>Bacteria</taxon>
        <taxon>Bacillati</taxon>
        <taxon>Bacillota</taxon>
        <taxon>Negativicutes</taxon>
        <taxon>Selenomonadales</taxon>
        <taxon>Sporomusaceae</taxon>
        <taxon>Sporolituus</taxon>
    </lineage>
</organism>
<dbReference type="PANTHER" id="PTHR30070:SF1">
    <property type="entry name" value="CYTOCHROME C BIOGENESIS B-RELATED"/>
    <property type="match status" value="1"/>
</dbReference>
<keyword evidence="7 8" id="KW-0472">Membrane</keyword>
<dbReference type="EMBL" id="FNBU01000014">
    <property type="protein sequence ID" value="SDF54548.1"/>
    <property type="molecule type" value="Genomic_DNA"/>
</dbReference>
<protein>
    <submittedName>
        <fullName evidence="9">Heme exporter protein B</fullName>
    </submittedName>
</protein>
<reference evidence="10" key="1">
    <citation type="submission" date="2016-10" db="EMBL/GenBank/DDBJ databases">
        <authorList>
            <person name="Varghese N."/>
            <person name="Submissions S."/>
        </authorList>
    </citation>
    <scope>NUCLEOTIDE SEQUENCE [LARGE SCALE GENOMIC DNA]</scope>
    <source>
        <strain evidence="10">DSM 23256</strain>
    </source>
</reference>
<evidence type="ECO:0000256" key="4">
    <source>
        <dbReference type="ARBA" id="ARBA00022692"/>
    </source>
</evidence>
<proteinExistence type="inferred from homology"/>
<dbReference type="Pfam" id="PF03379">
    <property type="entry name" value="CcmB"/>
    <property type="match status" value="1"/>
</dbReference>
<dbReference type="GO" id="GO:0005886">
    <property type="term" value="C:plasma membrane"/>
    <property type="evidence" value="ECO:0007669"/>
    <property type="project" value="TreeGrafter"/>
</dbReference>
<sequence length="225" mass="24279">MQKQPSAWVRSVAAIIAKDAVSEFRSRYAAGVLSMFALVTLASISMTVGGIGLSPTLLAALLWVIIFFSAMAGLCRVFVQEQEAGTLFTLRMFAKPQAVLFGKLIFNIILLTGLTLLIAPLFIIFFNVEAFSWQSLCGILLLGDIGIAAVATLTAAMVAHTEGKGSLFTVLSFPLLLPQFLTAIQTTEKVFSGALPVWNQLVFMAGYDATVIIAASILFDYLWND</sequence>
<evidence type="ECO:0000256" key="3">
    <source>
        <dbReference type="ARBA" id="ARBA00022448"/>
    </source>
</evidence>
<evidence type="ECO:0000256" key="7">
    <source>
        <dbReference type="ARBA" id="ARBA00023136"/>
    </source>
</evidence>
<name>A0A1G7LYA5_9FIRM</name>
<keyword evidence="4 8" id="KW-0812">Transmembrane</keyword>
<evidence type="ECO:0000256" key="1">
    <source>
        <dbReference type="ARBA" id="ARBA00004141"/>
    </source>
</evidence>
<keyword evidence="6 8" id="KW-1133">Transmembrane helix</keyword>
<evidence type="ECO:0000313" key="10">
    <source>
        <dbReference type="Proteomes" id="UP000243333"/>
    </source>
</evidence>
<dbReference type="GO" id="GO:1903607">
    <property type="term" value="P:cytochrome c biosynthetic process"/>
    <property type="evidence" value="ECO:0007669"/>
    <property type="project" value="TreeGrafter"/>
</dbReference>
<evidence type="ECO:0000313" key="9">
    <source>
        <dbReference type="EMBL" id="SDF54548.1"/>
    </source>
</evidence>
<feature type="transmembrane region" description="Helical" evidence="8">
    <location>
        <begin position="165"/>
        <end position="184"/>
    </location>
</feature>
<dbReference type="RefSeq" id="WP_093690370.1">
    <property type="nucleotide sequence ID" value="NZ_FNBU01000014.1"/>
</dbReference>
<evidence type="ECO:0000256" key="8">
    <source>
        <dbReference type="SAM" id="Phobius"/>
    </source>
</evidence>
<evidence type="ECO:0000256" key="6">
    <source>
        <dbReference type="ARBA" id="ARBA00022989"/>
    </source>
</evidence>
<dbReference type="Proteomes" id="UP000243333">
    <property type="component" value="Unassembled WGS sequence"/>
</dbReference>
<dbReference type="STRING" id="1123285.SAMN05660235_01952"/>
<keyword evidence="10" id="KW-1185">Reference proteome</keyword>